<protein>
    <recommendedName>
        <fullName evidence="4">DinB superfamily protein</fullName>
    </recommendedName>
</protein>
<sequence length="188" mass="22040">MKRIQIFTLSFFIALFFSGVSNAQVIEPPKGYSHDIGNMVAMLDDIKGRIFRITSSMNQEQVDFLLDDKANRIGAMILHLAATEAFYQVYTFENREFNESEEAKWMKGLMLGEDAREEYKGKPISYYFEIWDEVREQTKALLKEKDDKWFTSKAAGTEMNNYWAWFHVMEHQSNHMGQIALLRSRLPQ</sequence>
<dbReference type="OrthoDB" id="117483at2"/>
<dbReference type="InterPro" id="IPR007061">
    <property type="entry name" value="MST-like"/>
</dbReference>
<feature type="chain" id="PRO_5012929781" description="DinB superfamily protein" evidence="1">
    <location>
        <begin position="24"/>
        <end position="188"/>
    </location>
</feature>
<dbReference type="SUPFAM" id="SSF109854">
    <property type="entry name" value="DinB/YfiT-like putative metalloenzymes"/>
    <property type="match status" value="1"/>
</dbReference>
<dbReference type="Proteomes" id="UP000185221">
    <property type="component" value="Unassembled WGS sequence"/>
</dbReference>
<dbReference type="AlphaFoldDB" id="A0A1N6H8J3"/>
<evidence type="ECO:0000313" key="2">
    <source>
        <dbReference type="EMBL" id="SIO16082.1"/>
    </source>
</evidence>
<dbReference type="InterPro" id="IPR034660">
    <property type="entry name" value="DinB/YfiT-like"/>
</dbReference>
<evidence type="ECO:0008006" key="4">
    <source>
        <dbReference type="Google" id="ProtNLM"/>
    </source>
</evidence>
<evidence type="ECO:0000313" key="3">
    <source>
        <dbReference type="Proteomes" id="UP000185221"/>
    </source>
</evidence>
<proteinExistence type="predicted"/>
<dbReference type="STRING" id="226505.SAMN05444394_3644"/>
<keyword evidence="3" id="KW-1185">Reference proteome</keyword>
<dbReference type="RefSeq" id="WP_074226418.1">
    <property type="nucleotide sequence ID" value="NZ_FSRC01000003.1"/>
</dbReference>
<name>A0A1N6H8J3_9BACT</name>
<reference evidence="3" key="1">
    <citation type="submission" date="2016-11" db="EMBL/GenBank/DDBJ databases">
        <authorList>
            <person name="Varghese N."/>
            <person name="Submissions S."/>
        </authorList>
    </citation>
    <scope>NUCLEOTIDE SEQUENCE [LARGE SCALE GENOMIC DNA]</scope>
    <source>
        <strain evidence="3">DSM 15292</strain>
    </source>
</reference>
<dbReference type="EMBL" id="FSRC01000003">
    <property type="protein sequence ID" value="SIO16082.1"/>
    <property type="molecule type" value="Genomic_DNA"/>
</dbReference>
<accession>A0A1N6H8J3</accession>
<dbReference type="Gene3D" id="1.20.120.450">
    <property type="entry name" value="dinb family like domain"/>
    <property type="match status" value="1"/>
</dbReference>
<evidence type="ECO:0000256" key="1">
    <source>
        <dbReference type="SAM" id="SignalP"/>
    </source>
</evidence>
<feature type="signal peptide" evidence="1">
    <location>
        <begin position="1"/>
        <end position="23"/>
    </location>
</feature>
<gene>
    <name evidence="2" type="ORF">SAMN05444394_3644</name>
</gene>
<keyword evidence="1" id="KW-0732">Signal</keyword>
<organism evidence="2 3">
    <name type="scientific">Algoriphagus halophilus</name>
    <dbReference type="NCBI Taxonomy" id="226505"/>
    <lineage>
        <taxon>Bacteria</taxon>
        <taxon>Pseudomonadati</taxon>
        <taxon>Bacteroidota</taxon>
        <taxon>Cytophagia</taxon>
        <taxon>Cytophagales</taxon>
        <taxon>Cyclobacteriaceae</taxon>
        <taxon>Algoriphagus</taxon>
    </lineage>
</organism>
<dbReference type="Pfam" id="PF04978">
    <property type="entry name" value="MST"/>
    <property type="match status" value="1"/>
</dbReference>